<feature type="region of interest" description="Disordered" evidence="1">
    <location>
        <begin position="20"/>
        <end position="52"/>
    </location>
</feature>
<gene>
    <name evidence="2" type="ORF">SDC9_155760</name>
</gene>
<evidence type="ECO:0000256" key="1">
    <source>
        <dbReference type="SAM" id="MobiDB-lite"/>
    </source>
</evidence>
<comment type="caution">
    <text evidence="2">The sequence shown here is derived from an EMBL/GenBank/DDBJ whole genome shotgun (WGS) entry which is preliminary data.</text>
</comment>
<proteinExistence type="predicted"/>
<name>A0A645F2D8_9ZZZZ</name>
<accession>A0A645F2D8</accession>
<feature type="compositionally biased region" description="Polar residues" evidence="1">
    <location>
        <begin position="38"/>
        <end position="48"/>
    </location>
</feature>
<protein>
    <submittedName>
        <fullName evidence="2">Uncharacterized protein</fullName>
    </submittedName>
</protein>
<sequence>MPVVFAHVAQRCGHAALSSHSVRASGENLGQRGDGQTGARQFQRSTQAGAAGTDDHDVKLALGDICFGVAHS</sequence>
<dbReference type="AlphaFoldDB" id="A0A645F2D8"/>
<evidence type="ECO:0000313" key="2">
    <source>
        <dbReference type="EMBL" id="MPN08478.1"/>
    </source>
</evidence>
<dbReference type="EMBL" id="VSSQ01054528">
    <property type="protein sequence ID" value="MPN08478.1"/>
    <property type="molecule type" value="Genomic_DNA"/>
</dbReference>
<reference evidence="2" key="1">
    <citation type="submission" date="2019-08" db="EMBL/GenBank/DDBJ databases">
        <authorList>
            <person name="Kucharzyk K."/>
            <person name="Murdoch R.W."/>
            <person name="Higgins S."/>
            <person name="Loffler F."/>
        </authorList>
    </citation>
    <scope>NUCLEOTIDE SEQUENCE</scope>
</reference>
<organism evidence="2">
    <name type="scientific">bioreactor metagenome</name>
    <dbReference type="NCBI Taxonomy" id="1076179"/>
    <lineage>
        <taxon>unclassified sequences</taxon>
        <taxon>metagenomes</taxon>
        <taxon>ecological metagenomes</taxon>
    </lineage>
</organism>